<dbReference type="EMBL" id="AFFK01016058">
    <property type="status" value="NOT_ANNOTATED_CDS"/>
    <property type="molecule type" value="Genomic_DNA"/>
</dbReference>
<evidence type="ECO:0000313" key="2">
    <source>
        <dbReference type="EnsemblMetazoa" id="SMAR001671-PA"/>
    </source>
</evidence>
<reference evidence="3" key="1">
    <citation type="submission" date="2011-05" db="EMBL/GenBank/DDBJ databases">
        <authorList>
            <person name="Richards S.R."/>
            <person name="Qu J."/>
            <person name="Jiang H."/>
            <person name="Jhangiani S.N."/>
            <person name="Agravi P."/>
            <person name="Goodspeed R."/>
            <person name="Gross S."/>
            <person name="Mandapat C."/>
            <person name="Jackson L."/>
            <person name="Mathew T."/>
            <person name="Pu L."/>
            <person name="Thornton R."/>
            <person name="Saada N."/>
            <person name="Wilczek-Boney K.B."/>
            <person name="Lee S."/>
            <person name="Kovar C."/>
            <person name="Wu Y."/>
            <person name="Scherer S.E."/>
            <person name="Worley K.C."/>
            <person name="Muzny D.M."/>
            <person name="Gibbs R."/>
        </authorList>
    </citation>
    <scope>NUCLEOTIDE SEQUENCE</scope>
    <source>
        <strain evidence="3">Brora</strain>
    </source>
</reference>
<evidence type="ECO:0000256" key="1">
    <source>
        <dbReference type="SAM" id="Phobius"/>
    </source>
</evidence>
<reference evidence="2" key="2">
    <citation type="submission" date="2015-02" db="UniProtKB">
        <authorList>
            <consortium name="EnsemblMetazoa"/>
        </authorList>
    </citation>
    <scope>IDENTIFICATION</scope>
</reference>
<dbReference type="HOGENOM" id="CLU_913135_0_0_1"/>
<keyword evidence="1" id="KW-1133">Transmembrane helix</keyword>
<keyword evidence="3" id="KW-1185">Reference proteome</keyword>
<evidence type="ECO:0000313" key="3">
    <source>
        <dbReference type="Proteomes" id="UP000014500"/>
    </source>
</evidence>
<dbReference type="EnsemblMetazoa" id="SMAR001671-RA">
    <property type="protein sequence ID" value="SMAR001671-PA"/>
    <property type="gene ID" value="SMAR001671"/>
</dbReference>
<name>T1IL52_STRMM</name>
<dbReference type="STRING" id="126957.T1IL52"/>
<feature type="transmembrane region" description="Helical" evidence="1">
    <location>
        <begin position="241"/>
        <end position="263"/>
    </location>
</feature>
<keyword evidence="1" id="KW-0812">Transmembrane</keyword>
<dbReference type="AlphaFoldDB" id="T1IL52"/>
<accession>T1IL52</accession>
<proteinExistence type="predicted"/>
<keyword evidence="1" id="KW-0472">Membrane</keyword>
<organism evidence="2 3">
    <name type="scientific">Strigamia maritima</name>
    <name type="common">European centipede</name>
    <name type="synonym">Geophilus maritimus</name>
    <dbReference type="NCBI Taxonomy" id="126957"/>
    <lineage>
        <taxon>Eukaryota</taxon>
        <taxon>Metazoa</taxon>
        <taxon>Ecdysozoa</taxon>
        <taxon>Arthropoda</taxon>
        <taxon>Myriapoda</taxon>
        <taxon>Chilopoda</taxon>
        <taxon>Pleurostigmophora</taxon>
        <taxon>Geophilomorpha</taxon>
        <taxon>Linotaeniidae</taxon>
        <taxon>Strigamia</taxon>
    </lineage>
</organism>
<dbReference type="PANTHER" id="PTHR47083">
    <property type="entry name" value="TESTIS-EXPRESSED PROTEIN 11"/>
    <property type="match status" value="1"/>
</dbReference>
<dbReference type="PANTHER" id="PTHR47083:SF1">
    <property type="entry name" value="TESTIS-EXPRESSED PROTEIN 11"/>
    <property type="match status" value="1"/>
</dbReference>
<protein>
    <submittedName>
        <fullName evidence="2">Uncharacterized protein</fullName>
    </submittedName>
</protein>
<dbReference type="OMA" id="MCEDENL"/>
<dbReference type="InterPro" id="IPR042861">
    <property type="entry name" value="TEX11"/>
</dbReference>
<sequence length="305" mass="34945">MIADCSIDATKLDKFLRHAVKQTIKCEKHEFIINLLEKIMETTKNDVLFIFANKISIRLRLQTDESNEKLFATLFAYLDAAFRRLDNCKSAEWFNFNLETEVQWFSKIAWNLSLRRSASSRNIFSAFLVCYKFLTLSVANDESSFTRKLTTLLLACAAGLEMPDKANSCIQVSHLIEECQVLLSEFVSRNTIQNIKVNAMRKSILLYKFEAYVQSNHPSSGQVLDEILSIESMDLSTLEKLAAITIVLWLMVSAWNVGVSYLLNNQHPLARKWCILACKLLSKLPTMGLNYREKMESLVGSQNWN</sequence>
<dbReference type="Proteomes" id="UP000014500">
    <property type="component" value="Unassembled WGS sequence"/>
</dbReference>